<dbReference type="EC" id="2.3.1.18" evidence="3"/>
<name>A0A7Z9CGK3_9FLAO</name>
<dbReference type="SUPFAM" id="SSF51161">
    <property type="entry name" value="Trimeric LpxA-like enzymes"/>
    <property type="match status" value="1"/>
</dbReference>
<comment type="caution">
    <text evidence="3">The sequence shown here is derived from an EMBL/GenBank/DDBJ whole genome shotgun (WGS) entry which is preliminary data.</text>
</comment>
<dbReference type="GO" id="GO:0008870">
    <property type="term" value="F:galactoside O-acetyltransferase activity"/>
    <property type="evidence" value="ECO:0007669"/>
    <property type="project" value="UniProtKB-EC"/>
</dbReference>
<dbReference type="InterPro" id="IPR011004">
    <property type="entry name" value="Trimer_LpxA-like_sf"/>
</dbReference>
<organism evidence="3 4">
    <name type="scientific">Bergeyella zoohelcum</name>
    <dbReference type="NCBI Taxonomy" id="1015"/>
    <lineage>
        <taxon>Bacteria</taxon>
        <taxon>Pseudomonadati</taxon>
        <taxon>Bacteroidota</taxon>
        <taxon>Flavobacteriia</taxon>
        <taxon>Flavobacteriales</taxon>
        <taxon>Weeksellaceae</taxon>
        <taxon>Bergeyella</taxon>
    </lineage>
</organism>
<protein>
    <submittedName>
        <fullName evidence="3">Galactoside O-acetyltransferase</fullName>
        <ecNumber evidence="3">2.3.1.18</ecNumber>
    </submittedName>
</protein>
<dbReference type="PANTHER" id="PTHR23416">
    <property type="entry name" value="SIALIC ACID SYNTHASE-RELATED"/>
    <property type="match status" value="1"/>
</dbReference>
<dbReference type="PANTHER" id="PTHR23416:SF23">
    <property type="entry name" value="ACETYLTRANSFERASE C18B11.09C-RELATED"/>
    <property type="match status" value="1"/>
</dbReference>
<keyword evidence="3" id="KW-0012">Acyltransferase</keyword>
<gene>
    <name evidence="3" type="primary">lacA</name>
    <name evidence="3" type="ORF">NCTC12929_01762</name>
</gene>
<evidence type="ECO:0000313" key="3">
    <source>
        <dbReference type="EMBL" id="VDH05093.1"/>
    </source>
</evidence>
<dbReference type="EMBL" id="UYIV01000001">
    <property type="protein sequence ID" value="VDH05093.1"/>
    <property type="molecule type" value="Genomic_DNA"/>
</dbReference>
<sequence length="189" mass="21180">METGRQKFFKNKKIINLFVKIFRLLPDFILQFFWDCISRYSQIVFVALRYIILKSRIKSCGDNVKIGTNVQILAWDKLSIGHNVSIHSNCYIDANGTIEIGNNVSIAHNTSILSANHDWKDLSLPIKYNPVVLSKVIIHDDVWIGCGCRILADVCISNRSVIAAGAVVNKNVEKNTIVGGIPAKLIKQI</sequence>
<dbReference type="InterPro" id="IPR001451">
    <property type="entry name" value="Hexapep"/>
</dbReference>
<evidence type="ECO:0000256" key="2">
    <source>
        <dbReference type="ARBA" id="ARBA00022679"/>
    </source>
</evidence>
<reference evidence="3 4" key="1">
    <citation type="submission" date="2018-11" db="EMBL/GenBank/DDBJ databases">
        <authorList>
            <consortium name="Pathogen Informatics"/>
        </authorList>
    </citation>
    <scope>NUCLEOTIDE SEQUENCE [LARGE SCALE GENOMIC DNA]</scope>
    <source>
        <strain evidence="3 4">NCTC12929</strain>
    </source>
</reference>
<evidence type="ECO:0000256" key="1">
    <source>
        <dbReference type="ARBA" id="ARBA00007274"/>
    </source>
</evidence>
<dbReference type="Proteomes" id="UP000270205">
    <property type="component" value="Unassembled WGS sequence"/>
</dbReference>
<proteinExistence type="inferred from homology"/>
<dbReference type="AlphaFoldDB" id="A0A7Z9CGK3"/>
<dbReference type="Pfam" id="PF00132">
    <property type="entry name" value="Hexapep"/>
    <property type="match status" value="1"/>
</dbReference>
<dbReference type="Gene3D" id="2.160.10.10">
    <property type="entry name" value="Hexapeptide repeat proteins"/>
    <property type="match status" value="1"/>
</dbReference>
<comment type="similarity">
    <text evidence="1">Belongs to the transferase hexapeptide repeat family.</text>
</comment>
<dbReference type="InterPro" id="IPR051159">
    <property type="entry name" value="Hexapeptide_acetyltransf"/>
</dbReference>
<evidence type="ECO:0000313" key="4">
    <source>
        <dbReference type="Proteomes" id="UP000270205"/>
    </source>
</evidence>
<dbReference type="CDD" id="cd04647">
    <property type="entry name" value="LbH_MAT_like"/>
    <property type="match status" value="1"/>
</dbReference>
<accession>A0A7Z9CGK3</accession>
<dbReference type="RefSeq" id="WP_125151535.1">
    <property type="nucleotide sequence ID" value="NZ_UYIV01000001.1"/>
</dbReference>
<keyword evidence="2 3" id="KW-0808">Transferase</keyword>
<dbReference type="GO" id="GO:0005829">
    <property type="term" value="C:cytosol"/>
    <property type="evidence" value="ECO:0007669"/>
    <property type="project" value="TreeGrafter"/>
</dbReference>